<dbReference type="Pfam" id="PF00072">
    <property type="entry name" value="Response_reg"/>
    <property type="match status" value="1"/>
</dbReference>
<feature type="domain" description="Response regulatory" evidence="2">
    <location>
        <begin position="1"/>
        <end position="114"/>
    </location>
</feature>
<dbReference type="PROSITE" id="PS50110">
    <property type="entry name" value="RESPONSE_REGULATORY"/>
    <property type="match status" value="1"/>
</dbReference>
<dbReference type="SUPFAM" id="SSF52172">
    <property type="entry name" value="CheY-like"/>
    <property type="match status" value="1"/>
</dbReference>
<keyword evidence="1" id="KW-0597">Phosphoprotein</keyword>
<reference evidence="3" key="1">
    <citation type="journal article" date="2015" name="Nature">
        <title>Complex archaea that bridge the gap between prokaryotes and eukaryotes.</title>
        <authorList>
            <person name="Spang A."/>
            <person name="Saw J.H."/>
            <person name="Jorgensen S.L."/>
            <person name="Zaremba-Niedzwiedzka K."/>
            <person name="Martijn J."/>
            <person name="Lind A.E."/>
            <person name="van Eijk R."/>
            <person name="Schleper C."/>
            <person name="Guy L."/>
            <person name="Ettema T.J."/>
        </authorList>
    </citation>
    <scope>NUCLEOTIDE SEQUENCE</scope>
</reference>
<evidence type="ECO:0000256" key="1">
    <source>
        <dbReference type="ARBA" id="ARBA00022553"/>
    </source>
</evidence>
<evidence type="ECO:0000313" key="3">
    <source>
        <dbReference type="EMBL" id="KKN91810.1"/>
    </source>
</evidence>
<dbReference type="Gene3D" id="3.40.50.2300">
    <property type="match status" value="1"/>
</dbReference>
<accession>A0A0F9UF43</accession>
<protein>
    <recommendedName>
        <fullName evidence="2">Response regulatory domain-containing protein</fullName>
    </recommendedName>
</protein>
<dbReference type="CDD" id="cd17574">
    <property type="entry name" value="REC_OmpR"/>
    <property type="match status" value="1"/>
</dbReference>
<dbReference type="InterPro" id="IPR011006">
    <property type="entry name" value="CheY-like_superfamily"/>
</dbReference>
<organism evidence="3">
    <name type="scientific">marine sediment metagenome</name>
    <dbReference type="NCBI Taxonomy" id="412755"/>
    <lineage>
        <taxon>unclassified sequences</taxon>
        <taxon>metagenomes</taxon>
        <taxon>ecological metagenomes</taxon>
    </lineage>
</organism>
<dbReference type="AlphaFoldDB" id="A0A0F9UF43"/>
<proteinExistence type="predicted"/>
<dbReference type="PANTHER" id="PTHR43547">
    <property type="entry name" value="TWO-COMPONENT HISTIDINE KINASE"/>
    <property type="match status" value="1"/>
</dbReference>
<name>A0A0F9UF43_9ZZZZ</name>
<dbReference type="InterPro" id="IPR001789">
    <property type="entry name" value="Sig_transdc_resp-reg_receiver"/>
</dbReference>
<dbReference type="GO" id="GO:0000155">
    <property type="term" value="F:phosphorelay sensor kinase activity"/>
    <property type="evidence" value="ECO:0007669"/>
    <property type="project" value="TreeGrafter"/>
</dbReference>
<dbReference type="PANTHER" id="PTHR43547:SF2">
    <property type="entry name" value="HYBRID SIGNAL TRANSDUCTION HISTIDINE KINASE C"/>
    <property type="match status" value="1"/>
</dbReference>
<gene>
    <name evidence="3" type="ORF">LCGC14_0214840</name>
</gene>
<sequence length="119" mass="13575">MVEEDRFLRKIYRDKFSRLGFEFLEATNGEEGLNKVIYEKPDLVILDLMLPKKNGFDVLIDIKNNKNTQKIPVIILSNLGQESDIKRGFSLGAASYLVKTEVSLSGIVEEVKEQIAKNR</sequence>
<comment type="caution">
    <text evidence="3">The sequence shown here is derived from an EMBL/GenBank/DDBJ whole genome shotgun (WGS) entry which is preliminary data.</text>
</comment>
<dbReference type="EMBL" id="LAZR01000100">
    <property type="protein sequence ID" value="KKN91810.1"/>
    <property type="molecule type" value="Genomic_DNA"/>
</dbReference>
<evidence type="ECO:0000259" key="2">
    <source>
        <dbReference type="PROSITE" id="PS50110"/>
    </source>
</evidence>
<dbReference type="SMART" id="SM00448">
    <property type="entry name" value="REC"/>
    <property type="match status" value="1"/>
</dbReference>